<dbReference type="EMBL" id="JBGMEI010000003">
    <property type="protein sequence ID" value="MFO3665277.1"/>
    <property type="molecule type" value="Genomic_DNA"/>
</dbReference>
<sequence length="150" mass="17209">MQIIEENLKLSKKDNLTHRRFPFSLGESYDRLIIKLSYSPTHVPKGENIEVLEEAVEKYLSDEIYSDEDRTGTLGANIENFLTTSLFYEGKFMGAYHNKANYQEIVISPEFSSRGYKKFEINSGSYEFVLSMHSCNSDVDAKISLEAINE</sequence>
<dbReference type="Proteomes" id="UP001637996">
    <property type="component" value="Unassembled WGS sequence"/>
</dbReference>
<protein>
    <submittedName>
        <fullName evidence="1">Uncharacterized protein</fullName>
    </submittedName>
</protein>
<name>A0ABW9M7I3_9FIRM</name>
<dbReference type="RefSeq" id="WP_410030985.1">
    <property type="nucleotide sequence ID" value="NZ_JBGMEI010000003.1"/>
</dbReference>
<gene>
    <name evidence="1" type="ORF">ACCQ41_03290</name>
</gene>
<reference evidence="1 2" key="1">
    <citation type="journal article" date="2025" name="Anaerobe">
        <title>Description of Anaerococcus kampingiae sp. nov., Anaerococcus groningensis sp. nov., Anaerococcus martiniensis sp. nov., and Anaerococcus cruorum sp. nov., isolated from human clinical specimens.</title>
        <authorList>
            <person name="Boiten K.E."/>
            <person name="Meijer J."/>
            <person name="van Wezel E.M."/>
            <person name="Veloo A.C.M."/>
        </authorList>
    </citation>
    <scope>NUCLEOTIDE SEQUENCE [LARGE SCALE GENOMIC DNA]</scope>
    <source>
        <strain evidence="1 2">ENR0831</strain>
    </source>
</reference>
<accession>A0ABW9M7I3</accession>
<comment type="caution">
    <text evidence="1">The sequence shown here is derived from an EMBL/GenBank/DDBJ whole genome shotgun (WGS) entry which is preliminary data.</text>
</comment>
<evidence type="ECO:0000313" key="2">
    <source>
        <dbReference type="Proteomes" id="UP001637996"/>
    </source>
</evidence>
<organism evidence="1 2">
    <name type="scientific">Anaerococcus martiniensis</name>
    <dbReference type="NCBI Taxonomy" id="3115615"/>
    <lineage>
        <taxon>Bacteria</taxon>
        <taxon>Bacillati</taxon>
        <taxon>Bacillota</taxon>
        <taxon>Tissierellia</taxon>
        <taxon>Tissierellales</taxon>
        <taxon>Peptoniphilaceae</taxon>
        <taxon>Anaerococcus</taxon>
    </lineage>
</organism>
<evidence type="ECO:0000313" key="1">
    <source>
        <dbReference type="EMBL" id="MFO3665277.1"/>
    </source>
</evidence>
<keyword evidence="2" id="KW-1185">Reference proteome</keyword>
<proteinExistence type="predicted"/>